<dbReference type="PANTHER" id="PTHR32089">
    <property type="entry name" value="METHYL-ACCEPTING CHEMOTAXIS PROTEIN MCPB"/>
    <property type="match status" value="1"/>
</dbReference>
<dbReference type="SMART" id="SM00283">
    <property type="entry name" value="MA"/>
    <property type="match status" value="1"/>
</dbReference>
<keyword evidence="4 7" id="KW-0472">Membrane</keyword>
<keyword evidence="3 7" id="KW-1133">Transmembrane helix</keyword>
<name>A0ABY0IUN2_9RHOO</name>
<dbReference type="InterPro" id="IPR004089">
    <property type="entry name" value="MCPsignal_dom"/>
</dbReference>
<dbReference type="Proteomes" id="UP000292136">
    <property type="component" value="Unassembled WGS sequence"/>
</dbReference>
<dbReference type="PANTHER" id="PTHR32089:SF119">
    <property type="entry name" value="METHYL-ACCEPTING CHEMOTAXIS PROTEIN CTPL"/>
    <property type="match status" value="1"/>
</dbReference>
<sequence length="535" mass="56424">MGLKARIARAMGVVFAIFLLATGFGLYGLHQTKETFIRHVEVDMALERAIVGMYAQGLQSGQALRNVVLDPANKTGHGNLKKALEEFDGYYQNARALVPAEAPVAKVLQEVAALAAERRSLIDKVVETAVGGAGSEAVALINSSETPLWRKIRGHLLDQMKAMKIQLDESKEAGIAEIERTERLVIGLALASIVIAIVLLARVLQVVGRQLGGDPSEVMQVAEQVAAGNLTLHIANPQEGSVMAAMASMQTRLAAMVAQIRQNADSLLASAETLARSSEEVVGRTSEQTEAVSAVAAAMEEMTVGISQVRDHSAEARSYAQESGRMAHQGNEVVGNVVQGMGRVASSVTESAQGIATLEHESEKIAAVVGVIKEVADQTNLLALNAAIEAARAGEQGRGFAVVADEVRKLAERTAQSTVEIGVTVDVVRNGIQQAVEHMERGVTLVQGESGKVAEAGSTISALHGYADKVVGAVHEIGDALQEQSAASTEIARRIELIAQISEQNSSAVQASAGAVAQLQQLARSLSDSVHHFRT</sequence>
<proteinExistence type="predicted"/>
<comment type="subcellular location">
    <subcellularLocation>
        <location evidence="1">Membrane</location>
        <topology evidence="1">Multi-pass membrane protein</topology>
    </subcellularLocation>
</comment>
<dbReference type="SUPFAM" id="SSF58104">
    <property type="entry name" value="Methyl-accepting chemotaxis protein (MCP) signaling domain"/>
    <property type="match status" value="1"/>
</dbReference>
<keyword evidence="10" id="KW-1185">Reference proteome</keyword>
<organism evidence="9 10">
    <name type="scientific">Azospira oryzae</name>
    <dbReference type="NCBI Taxonomy" id="146939"/>
    <lineage>
        <taxon>Bacteria</taxon>
        <taxon>Pseudomonadati</taxon>
        <taxon>Pseudomonadota</taxon>
        <taxon>Betaproteobacteria</taxon>
        <taxon>Rhodocyclales</taxon>
        <taxon>Rhodocyclaceae</taxon>
        <taxon>Azospira</taxon>
    </lineage>
</organism>
<protein>
    <submittedName>
        <fullName evidence="9">Methyl-accepting chemotaxis protein</fullName>
    </submittedName>
</protein>
<evidence type="ECO:0000256" key="2">
    <source>
        <dbReference type="ARBA" id="ARBA00022692"/>
    </source>
</evidence>
<dbReference type="Gene3D" id="1.10.287.950">
    <property type="entry name" value="Methyl-accepting chemotaxis protein"/>
    <property type="match status" value="1"/>
</dbReference>
<evidence type="ECO:0000256" key="4">
    <source>
        <dbReference type="ARBA" id="ARBA00023136"/>
    </source>
</evidence>
<gene>
    <name evidence="9" type="ORF">EV678_1781</name>
</gene>
<dbReference type="Pfam" id="PF00015">
    <property type="entry name" value="MCPsignal"/>
    <property type="match status" value="1"/>
</dbReference>
<evidence type="ECO:0000256" key="1">
    <source>
        <dbReference type="ARBA" id="ARBA00004141"/>
    </source>
</evidence>
<keyword evidence="5 6" id="KW-0807">Transducer</keyword>
<reference evidence="9 10" key="1">
    <citation type="submission" date="2019-02" db="EMBL/GenBank/DDBJ databases">
        <title>Genomic Encyclopedia of Type Strains, Phase IV (KMG-IV): sequencing the most valuable type-strain genomes for metagenomic binning, comparative biology and taxonomic classification.</title>
        <authorList>
            <person name="Goeker M."/>
        </authorList>
    </citation>
    <scope>NUCLEOTIDE SEQUENCE [LARGE SCALE GENOMIC DNA]</scope>
    <source>
        <strain evidence="9 10">DSM 21223</strain>
    </source>
</reference>
<keyword evidence="2 7" id="KW-0812">Transmembrane</keyword>
<evidence type="ECO:0000256" key="5">
    <source>
        <dbReference type="ARBA" id="ARBA00023224"/>
    </source>
</evidence>
<dbReference type="RefSeq" id="WP_130459214.1">
    <property type="nucleotide sequence ID" value="NZ_SHKM01000001.1"/>
</dbReference>
<evidence type="ECO:0000313" key="10">
    <source>
        <dbReference type="Proteomes" id="UP000292136"/>
    </source>
</evidence>
<dbReference type="EMBL" id="SHKM01000001">
    <property type="protein sequence ID" value="RZT90956.1"/>
    <property type="molecule type" value="Genomic_DNA"/>
</dbReference>
<feature type="domain" description="Methyl-accepting transducer" evidence="8">
    <location>
        <begin position="263"/>
        <end position="499"/>
    </location>
</feature>
<evidence type="ECO:0000313" key="9">
    <source>
        <dbReference type="EMBL" id="RZT90956.1"/>
    </source>
</evidence>
<comment type="caution">
    <text evidence="9">The sequence shown here is derived from an EMBL/GenBank/DDBJ whole genome shotgun (WGS) entry which is preliminary data.</text>
</comment>
<accession>A0ABY0IUN2</accession>
<evidence type="ECO:0000256" key="6">
    <source>
        <dbReference type="PROSITE-ProRule" id="PRU00284"/>
    </source>
</evidence>
<feature type="transmembrane region" description="Helical" evidence="7">
    <location>
        <begin position="184"/>
        <end position="204"/>
    </location>
</feature>
<evidence type="ECO:0000256" key="3">
    <source>
        <dbReference type="ARBA" id="ARBA00022989"/>
    </source>
</evidence>
<feature type="transmembrane region" description="Helical" evidence="7">
    <location>
        <begin position="6"/>
        <end position="29"/>
    </location>
</feature>
<evidence type="ECO:0000256" key="7">
    <source>
        <dbReference type="SAM" id="Phobius"/>
    </source>
</evidence>
<evidence type="ECO:0000259" key="8">
    <source>
        <dbReference type="PROSITE" id="PS50111"/>
    </source>
</evidence>
<dbReference type="PROSITE" id="PS50111">
    <property type="entry name" value="CHEMOTAXIS_TRANSDUC_2"/>
    <property type="match status" value="1"/>
</dbReference>